<gene>
    <name evidence="1" type="ORF">OVA965_LOCUS16314</name>
    <name evidence="2" type="ORF">TMI583_LOCUS16323</name>
</gene>
<protein>
    <submittedName>
        <fullName evidence="2">Uncharacterized protein</fullName>
    </submittedName>
</protein>
<dbReference type="EMBL" id="CAJNOK010007552">
    <property type="protein sequence ID" value="CAF1037617.1"/>
    <property type="molecule type" value="Genomic_DNA"/>
</dbReference>
<name>A0A8S2JFX9_9BILA</name>
<comment type="caution">
    <text evidence="2">The sequence shown here is derived from an EMBL/GenBank/DDBJ whole genome shotgun (WGS) entry which is preliminary data.</text>
</comment>
<dbReference type="EMBL" id="CAJOBA010007563">
    <property type="protein sequence ID" value="CAF3805774.1"/>
    <property type="molecule type" value="Genomic_DNA"/>
</dbReference>
<evidence type="ECO:0000313" key="3">
    <source>
        <dbReference type="Proteomes" id="UP000682733"/>
    </source>
</evidence>
<accession>A0A8S2JFX9</accession>
<evidence type="ECO:0000313" key="1">
    <source>
        <dbReference type="EMBL" id="CAF1037617.1"/>
    </source>
</evidence>
<evidence type="ECO:0000313" key="2">
    <source>
        <dbReference type="EMBL" id="CAF3805774.1"/>
    </source>
</evidence>
<proteinExistence type="predicted"/>
<dbReference type="AlphaFoldDB" id="A0A8S2JFX9"/>
<reference evidence="2" key="1">
    <citation type="submission" date="2021-02" db="EMBL/GenBank/DDBJ databases">
        <authorList>
            <person name="Nowell W R."/>
        </authorList>
    </citation>
    <scope>NUCLEOTIDE SEQUENCE</scope>
</reference>
<organism evidence="2 3">
    <name type="scientific">Didymodactylos carnosus</name>
    <dbReference type="NCBI Taxonomy" id="1234261"/>
    <lineage>
        <taxon>Eukaryota</taxon>
        <taxon>Metazoa</taxon>
        <taxon>Spiralia</taxon>
        <taxon>Gnathifera</taxon>
        <taxon>Rotifera</taxon>
        <taxon>Eurotatoria</taxon>
        <taxon>Bdelloidea</taxon>
        <taxon>Philodinida</taxon>
        <taxon>Philodinidae</taxon>
        <taxon>Didymodactylos</taxon>
    </lineage>
</organism>
<dbReference type="Proteomes" id="UP000677228">
    <property type="component" value="Unassembled WGS sequence"/>
</dbReference>
<sequence length="272" mass="31617">MMVLPSWNNIFFQPCTWIRDPQGQRILIKVQDIPLCAVNEWLTYVLGKALGLPMNEVQIAIYENNLATLHTDAQNENEETIRFKDLLKKKGQILLSKPIMEQMDIFDHIIQNVGRNQGNILIIIPKTVSIDDDNAIEAKIRLIDHSSSFSMGRVSGINTMAAKFHSNHLSVVKIDPKQKSKQFEEYLNKLPIEDRPLISKTLSRFAAITNEQFDSWITEIQDFLSSSQYNRIYCVLRRQRDIAKRYMAQWEYSSKIFKSKVKQNSGKYFKDK</sequence>
<dbReference type="Proteomes" id="UP000682733">
    <property type="component" value="Unassembled WGS sequence"/>
</dbReference>